<dbReference type="InterPro" id="IPR005039">
    <property type="entry name" value="Ant_C"/>
</dbReference>
<sequence>MGALIFYPKKVREGFRMNMYNTELGAGPGKESGVSELQIFENQVFGQVRVFVKNGEPWFVAADVCKAMEIAPTAIRRLDDDEKAALRLTQTSSNGVVQNREVAAVNEPGLMENPEAIYTLAEQLLAEKGKNKEISKQLKMAQPKADYFDAFVNSADCTCIRYCGKELGVPQNMFVSLLMEHKYLYRDRNGWLMPYSDKVEKGYFIVRDCYARSGKLVQQTRMTCKGKSHISRVSLQSVNSICI</sequence>
<accession>A0A923RLI0</accession>
<organism evidence="2 3">
    <name type="scientific">Anaerosacchariphilus hominis</name>
    <dbReference type="NCBI Taxonomy" id="2763017"/>
    <lineage>
        <taxon>Bacteria</taxon>
        <taxon>Bacillati</taxon>
        <taxon>Bacillota</taxon>
        <taxon>Clostridia</taxon>
        <taxon>Lachnospirales</taxon>
        <taxon>Lachnospiraceae</taxon>
        <taxon>Anaerosacchariphilus</taxon>
    </lineage>
</organism>
<name>A0A923RLI0_9FIRM</name>
<dbReference type="InterPro" id="IPR003497">
    <property type="entry name" value="BRO_N_domain"/>
</dbReference>
<gene>
    <name evidence="2" type="ORF">H8S44_05750</name>
</gene>
<dbReference type="SMART" id="SM01040">
    <property type="entry name" value="Bro-N"/>
    <property type="match status" value="1"/>
</dbReference>
<dbReference type="Pfam" id="PF02498">
    <property type="entry name" value="Bro-N"/>
    <property type="match status" value="1"/>
</dbReference>
<dbReference type="AlphaFoldDB" id="A0A923RLI0"/>
<keyword evidence="3" id="KW-1185">Reference proteome</keyword>
<dbReference type="GO" id="GO:0003677">
    <property type="term" value="F:DNA binding"/>
    <property type="evidence" value="ECO:0007669"/>
    <property type="project" value="InterPro"/>
</dbReference>
<dbReference type="Pfam" id="PF03374">
    <property type="entry name" value="ANT"/>
    <property type="match status" value="1"/>
</dbReference>
<dbReference type="EMBL" id="JACOOR010000003">
    <property type="protein sequence ID" value="MBC5659272.1"/>
    <property type="molecule type" value="Genomic_DNA"/>
</dbReference>
<dbReference type="Proteomes" id="UP000649345">
    <property type="component" value="Unassembled WGS sequence"/>
</dbReference>
<evidence type="ECO:0000259" key="1">
    <source>
        <dbReference type="SMART" id="SM01040"/>
    </source>
</evidence>
<feature type="domain" description="Bro-N" evidence="1">
    <location>
        <begin position="47"/>
        <end position="139"/>
    </location>
</feature>
<proteinExistence type="predicted"/>
<evidence type="ECO:0000313" key="3">
    <source>
        <dbReference type="Proteomes" id="UP000649345"/>
    </source>
</evidence>
<protein>
    <submittedName>
        <fullName evidence="2">Phage antirepressor KilAC domain-containing protein</fullName>
    </submittedName>
</protein>
<evidence type="ECO:0000313" key="2">
    <source>
        <dbReference type="EMBL" id="MBC5659272.1"/>
    </source>
</evidence>
<comment type="caution">
    <text evidence="2">The sequence shown here is derived from an EMBL/GenBank/DDBJ whole genome shotgun (WGS) entry which is preliminary data.</text>
</comment>
<reference evidence="2" key="1">
    <citation type="submission" date="2020-08" db="EMBL/GenBank/DDBJ databases">
        <title>Genome public.</title>
        <authorList>
            <person name="Liu C."/>
            <person name="Sun Q."/>
        </authorList>
    </citation>
    <scope>NUCLEOTIDE SEQUENCE</scope>
    <source>
        <strain evidence="2">NSJ-68</strain>
    </source>
</reference>